<feature type="domain" description="25S rRNA (uridine-N(3))-methyltransferase BMT5-like" evidence="1">
    <location>
        <begin position="38"/>
        <end position="203"/>
    </location>
</feature>
<dbReference type="EMBL" id="BAABME010016879">
    <property type="protein sequence ID" value="GAA0147818.1"/>
    <property type="molecule type" value="Genomic_DNA"/>
</dbReference>
<dbReference type="AlphaFoldDB" id="A0AAV3P9B2"/>
<accession>A0AAV3P9B2</accession>
<name>A0AAV3P9B2_LITER</name>
<dbReference type="Proteomes" id="UP001454036">
    <property type="component" value="Unassembled WGS sequence"/>
</dbReference>
<comment type="caution">
    <text evidence="2">The sequence shown here is derived from an EMBL/GenBank/DDBJ whole genome shotgun (WGS) entry which is preliminary data.</text>
</comment>
<evidence type="ECO:0000259" key="1">
    <source>
        <dbReference type="Pfam" id="PF10354"/>
    </source>
</evidence>
<keyword evidence="3" id="KW-1185">Reference proteome</keyword>
<gene>
    <name evidence="2" type="ORF">LIER_36589</name>
</gene>
<organism evidence="2 3">
    <name type="scientific">Lithospermum erythrorhizon</name>
    <name type="common">Purple gromwell</name>
    <name type="synonym">Lithospermum officinale var. erythrorhizon</name>
    <dbReference type="NCBI Taxonomy" id="34254"/>
    <lineage>
        <taxon>Eukaryota</taxon>
        <taxon>Viridiplantae</taxon>
        <taxon>Streptophyta</taxon>
        <taxon>Embryophyta</taxon>
        <taxon>Tracheophyta</taxon>
        <taxon>Spermatophyta</taxon>
        <taxon>Magnoliopsida</taxon>
        <taxon>eudicotyledons</taxon>
        <taxon>Gunneridae</taxon>
        <taxon>Pentapetalae</taxon>
        <taxon>asterids</taxon>
        <taxon>lamiids</taxon>
        <taxon>Boraginales</taxon>
        <taxon>Boraginaceae</taxon>
        <taxon>Boraginoideae</taxon>
        <taxon>Lithospermeae</taxon>
        <taxon>Lithospermum</taxon>
    </lineage>
</organism>
<dbReference type="PANTHER" id="PTHR11538">
    <property type="entry name" value="PHENYLALANYL-TRNA SYNTHETASE"/>
    <property type="match status" value="1"/>
</dbReference>
<dbReference type="FunFam" id="3.40.50.150:FF:000440">
    <property type="entry name" value="Os09g0479300 protein"/>
    <property type="match status" value="1"/>
</dbReference>
<evidence type="ECO:0000313" key="2">
    <source>
        <dbReference type="EMBL" id="GAA0147818.1"/>
    </source>
</evidence>
<dbReference type="InterPro" id="IPR019446">
    <property type="entry name" value="BMT5-like"/>
</dbReference>
<dbReference type="GO" id="GO:0070475">
    <property type="term" value="P:rRNA base methylation"/>
    <property type="evidence" value="ECO:0007669"/>
    <property type="project" value="InterPro"/>
</dbReference>
<protein>
    <submittedName>
        <fullName evidence="2">Aminoacyl-tRNA synthetase</fullName>
    </submittedName>
</protein>
<evidence type="ECO:0000313" key="3">
    <source>
        <dbReference type="Proteomes" id="UP001454036"/>
    </source>
</evidence>
<dbReference type="Gene3D" id="3.40.50.150">
    <property type="entry name" value="Vaccinia Virus protein VP39"/>
    <property type="match status" value="1"/>
</dbReference>
<proteinExistence type="predicted"/>
<dbReference type="SUPFAM" id="SSF53335">
    <property type="entry name" value="S-adenosyl-L-methionine-dependent methyltransferases"/>
    <property type="match status" value="1"/>
</dbReference>
<reference evidence="2 3" key="1">
    <citation type="submission" date="2024-01" db="EMBL/GenBank/DDBJ databases">
        <title>The complete chloroplast genome sequence of Lithospermum erythrorhizon: insights into the phylogenetic relationship among Boraginaceae species and the maternal lineages of purple gromwells.</title>
        <authorList>
            <person name="Okada T."/>
            <person name="Watanabe K."/>
        </authorList>
    </citation>
    <scope>NUCLEOTIDE SEQUENCE [LARGE SCALE GENOMIC DNA]</scope>
</reference>
<dbReference type="InterPro" id="IPR029063">
    <property type="entry name" value="SAM-dependent_MTases_sf"/>
</dbReference>
<sequence length="358" mass="41452">MLLMFEEQSSRSHNMKMMHTYEDEVKWLQHYASFHEILLVGDGDFSFSLCLAKAFGSASNIIATSLDPYDAVISKYKNAKLNLQMLNMLGAIVLHGVDATRMMFHTDLRMRKFDRIIFNFPHAGFHGKEDHPPVIKKHRDLVFGFFRNACRILRAGGEVHVNHKTTPPFCHWNLEELAFKNSLLLINLVDFRIADYPGYNNKRGDGSRCDHPFPLGEASTYKFIFSTAITRMGEASPSTSIYQNIQHEPTSLNPQFASRPSDITSGNHILPIQASIRNDCYRTFDWYFDHAVNTFGRTDYDVADYVREGLRRGHDRYMFEHPGRPTSDYIIVLEELRHLSVLRSVYLRSLLLRQFDHH</sequence>
<dbReference type="PANTHER" id="PTHR11538:SF26">
    <property type="entry name" value="FERREDOXIN-FOLD ANTICODON-BINDING DOMAIN-CONTAINING PROTEIN 1"/>
    <property type="match status" value="1"/>
</dbReference>
<dbReference type="Pfam" id="PF10354">
    <property type="entry name" value="BMT5-like"/>
    <property type="match status" value="1"/>
</dbReference>
<dbReference type="GO" id="GO:0070042">
    <property type="term" value="F:rRNA (uridine-N3-)-methyltransferase activity"/>
    <property type="evidence" value="ECO:0007669"/>
    <property type="project" value="InterPro"/>
</dbReference>
<dbReference type="GO" id="GO:0005737">
    <property type="term" value="C:cytoplasm"/>
    <property type="evidence" value="ECO:0007669"/>
    <property type="project" value="TreeGrafter"/>
</dbReference>